<keyword evidence="4" id="KW-1185">Reference proteome</keyword>
<sequence length="618" mass="64963">MKSRRNTSESESEPSGNKLRASRATQDSGLSGVSVEMNAWTRRHGSSQSNYNSSNTTGFPQPRTPDTATAPLGPLPIVPPQAVYQSAYRSAPQSPRHSPRHHQQPSQRASSSSSQDGRNSRRGSRGNGSTRPTPIPTVGLNGEEMYFPLSPAPPKRKSDTGTRLTHGSDSDVLPPDDRNYPVPVFNPAQFQVPPQQEPLPTLQPYRQQQQQSSTHLRIIHASTTGPPSIYWSDDGASNIDSMGGGNGAETATIATSTNPSAFTFYREGTPPPGDRDLSDDDDDEDDTIQNEKFGRRRSQFREIGLAVSGTKRGSKQQKTAGSGARDTAGSGVIVGAGKGGGGGGGNGRRPGEVDDDDDDEEDGMNREERDLAEFEFVNGRYVPPGLRDGRMPGRKPVSENHDDDDDSYYERNRGGRQFWYVAGIIVFVIIAVAVGVGVGAGIGLAKKNSRQITARPTTNATTSASAVLSASGTAAAVLSASASKTASTSASATSSSATSTSTSLTDCPAANGTTYKVPGSSTFFLRLCGIDYSGTGAAVDLSHLPATSMDDCMNNCAGTSGCTACGWGPANSSTTSSGVGSSGFEESGKNFQCYLKSTLGSAKTAVYADSDWCFAIMQ</sequence>
<proteinExistence type="predicted"/>
<feature type="region of interest" description="Disordered" evidence="1">
    <location>
        <begin position="1"/>
        <end position="215"/>
    </location>
</feature>
<evidence type="ECO:0000313" key="3">
    <source>
        <dbReference type="EMBL" id="KAL1899515.1"/>
    </source>
</evidence>
<dbReference type="Proteomes" id="UP001583186">
    <property type="component" value="Unassembled WGS sequence"/>
</dbReference>
<comment type="caution">
    <text evidence="3">The sequence shown here is derived from an EMBL/GenBank/DDBJ whole genome shotgun (WGS) entry which is preliminary data.</text>
</comment>
<feature type="compositionally biased region" description="Low complexity" evidence="1">
    <location>
        <begin position="46"/>
        <end position="55"/>
    </location>
</feature>
<protein>
    <recommendedName>
        <fullName evidence="5">Apple domain-containing protein</fullName>
    </recommendedName>
</protein>
<feature type="compositionally biased region" description="Low complexity" evidence="1">
    <location>
        <begin position="104"/>
        <end position="117"/>
    </location>
</feature>
<accession>A0ABR3ZFN4</accession>
<feature type="compositionally biased region" description="Polar residues" evidence="1">
    <location>
        <begin position="56"/>
        <end position="67"/>
    </location>
</feature>
<feature type="compositionally biased region" description="Polar residues" evidence="1">
    <location>
        <begin position="83"/>
        <end position="96"/>
    </location>
</feature>
<reference evidence="3 4" key="1">
    <citation type="journal article" date="2024" name="IMA Fungus">
        <title>IMA Genome - F19 : A genome assembly and annotation guide to empower mycologists, including annotated draft genome sequences of Ceratocystis pirilliformis, Diaporthe australafricana, Fusarium ophioides, Paecilomyces lecythidis, and Sporothrix stenoceras.</title>
        <authorList>
            <person name="Aylward J."/>
            <person name="Wilson A.M."/>
            <person name="Visagie C.M."/>
            <person name="Spraker J."/>
            <person name="Barnes I."/>
            <person name="Buitendag C."/>
            <person name="Ceriani C."/>
            <person name="Del Mar Angel L."/>
            <person name="du Plessis D."/>
            <person name="Fuchs T."/>
            <person name="Gasser K."/>
            <person name="Kramer D."/>
            <person name="Li W."/>
            <person name="Munsamy K."/>
            <person name="Piso A."/>
            <person name="Price J.L."/>
            <person name="Sonnekus B."/>
            <person name="Thomas C."/>
            <person name="van der Nest A."/>
            <person name="van Dijk A."/>
            <person name="van Heerden A."/>
            <person name="van Vuuren N."/>
            <person name="Yilmaz N."/>
            <person name="Duong T.A."/>
            <person name="van der Merwe N.A."/>
            <person name="Wingfield M.J."/>
            <person name="Wingfield B.D."/>
        </authorList>
    </citation>
    <scope>NUCLEOTIDE SEQUENCE [LARGE SCALE GENOMIC DNA]</scope>
    <source>
        <strain evidence="3 4">CMW 5346</strain>
    </source>
</reference>
<feature type="transmembrane region" description="Helical" evidence="2">
    <location>
        <begin position="418"/>
        <end position="445"/>
    </location>
</feature>
<feature type="region of interest" description="Disordered" evidence="1">
    <location>
        <begin position="241"/>
        <end position="409"/>
    </location>
</feature>
<keyword evidence="2" id="KW-1133">Transmembrane helix</keyword>
<evidence type="ECO:0008006" key="5">
    <source>
        <dbReference type="Google" id="ProtNLM"/>
    </source>
</evidence>
<dbReference type="EMBL" id="JAWCUI010000012">
    <property type="protein sequence ID" value="KAL1899515.1"/>
    <property type="molecule type" value="Genomic_DNA"/>
</dbReference>
<feature type="compositionally biased region" description="Gly residues" evidence="1">
    <location>
        <begin position="332"/>
        <end position="348"/>
    </location>
</feature>
<evidence type="ECO:0000313" key="4">
    <source>
        <dbReference type="Proteomes" id="UP001583186"/>
    </source>
</evidence>
<feature type="compositionally biased region" description="Low complexity" evidence="1">
    <location>
        <begin position="191"/>
        <end position="213"/>
    </location>
</feature>
<feature type="compositionally biased region" description="Basic and acidic residues" evidence="1">
    <location>
        <begin position="363"/>
        <end position="372"/>
    </location>
</feature>
<name>A0ABR3ZFN4_9PEZI</name>
<organism evidence="3 4">
    <name type="scientific">Sporothrix stenoceras</name>
    <dbReference type="NCBI Taxonomy" id="5173"/>
    <lineage>
        <taxon>Eukaryota</taxon>
        <taxon>Fungi</taxon>
        <taxon>Dikarya</taxon>
        <taxon>Ascomycota</taxon>
        <taxon>Pezizomycotina</taxon>
        <taxon>Sordariomycetes</taxon>
        <taxon>Sordariomycetidae</taxon>
        <taxon>Ophiostomatales</taxon>
        <taxon>Ophiostomataceae</taxon>
        <taxon>Sporothrix</taxon>
    </lineage>
</organism>
<feature type="compositionally biased region" description="Acidic residues" evidence="1">
    <location>
        <begin position="277"/>
        <end position="288"/>
    </location>
</feature>
<feature type="compositionally biased region" description="Polar residues" evidence="1">
    <location>
        <begin position="252"/>
        <end position="261"/>
    </location>
</feature>
<feature type="compositionally biased region" description="Acidic residues" evidence="1">
    <location>
        <begin position="353"/>
        <end position="362"/>
    </location>
</feature>
<evidence type="ECO:0000256" key="2">
    <source>
        <dbReference type="SAM" id="Phobius"/>
    </source>
</evidence>
<feature type="compositionally biased region" description="Basic and acidic residues" evidence="1">
    <location>
        <begin position="387"/>
        <end position="400"/>
    </location>
</feature>
<gene>
    <name evidence="3" type="ORF">Sste5346_002914</name>
</gene>
<keyword evidence="2" id="KW-0472">Membrane</keyword>
<evidence type="ECO:0000256" key="1">
    <source>
        <dbReference type="SAM" id="MobiDB-lite"/>
    </source>
</evidence>
<keyword evidence="2" id="KW-0812">Transmembrane</keyword>